<protein>
    <submittedName>
        <fullName evidence="3">Putative non-F420 flavinoid oxidoreductase</fullName>
    </submittedName>
</protein>
<dbReference type="InterPro" id="IPR023907">
    <property type="entry name" value="Non-F420_Flavin_OxRdtase"/>
</dbReference>
<dbReference type="InterPro" id="IPR050564">
    <property type="entry name" value="F420-G6PD/mer"/>
</dbReference>
<keyword evidence="1" id="KW-0560">Oxidoreductase</keyword>
<dbReference type="Pfam" id="PF00296">
    <property type="entry name" value="Bac_luciferase"/>
    <property type="match status" value="1"/>
</dbReference>
<dbReference type="Proteomes" id="UP000320235">
    <property type="component" value="Unassembled WGS sequence"/>
</dbReference>
<dbReference type="InterPro" id="IPR036661">
    <property type="entry name" value="Luciferase-like_sf"/>
</dbReference>
<dbReference type="RefSeq" id="WP_141896363.1">
    <property type="nucleotide sequence ID" value="NZ_BAABLH010000004.1"/>
</dbReference>
<dbReference type="AlphaFoldDB" id="A0A543EDL9"/>
<evidence type="ECO:0000259" key="2">
    <source>
        <dbReference type="Pfam" id="PF00296"/>
    </source>
</evidence>
<gene>
    <name evidence="3" type="ORF">FB391_3506</name>
</gene>
<dbReference type="InterPro" id="IPR011251">
    <property type="entry name" value="Luciferase-like_dom"/>
</dbReference>
<evidence type="ECO:0000313" key="4">
    <source>
        <dbReference type="Proteomes" id="UP000320235"/>
    </source>
</evidence>
<comment type="caution">
    <text evidence="3">The sequence shown here is derived from an EMBL/GenBank/DDBJ whole genome shotgun (WGS) entry which is preliminary data.</text>
</comment>
<feature type="domain" description="Luciferase-like" evidence="2">
    <location>
        <begin position="9"/>
        <end position="292"/>
    </location>
</feature>
<dbReference type="Gene3D" id="3.20.20.30">
    <property type="entry name" value="Luciferase-like domain"/>
    <property type="match status" value="1"/>
</dbReference>
<organism evidence="3 4">
    <name type="scientific">Microbacterium kyungheense</name>
    <dbReference type="NCBI Taxonomy" id="1263636"/>
    <lineage>
        <taxon>Bacteria</taxon>
        <taxon>Bacillati</taxon>
        <taxon>Actinomycetota</taxon>
        <taxon>Actinomycetes</taxon>
        <taxon>Micrococcales</taxon>
        <taxon>Microbacteriaceae</taxon>
        <taxon>Microbacterium</taxon>
    </lineage>
</organism>
<keyword evidence="4" id="KW-1185">Reference proteome</keyword>
<dbReference type="EMBL" id="VFPE01000007">
    <property type="protein sequence ID" value="TQM19671.1"/>
    <property type="molecule type" value="Genomic_DNA"/>
</dbReference>
<evidence type="ECO:0000256" key="1">
    <source>
        <dbReference type="ARBA" id="ARBA00023002"/>
    </source>
</evidence>
<dbReference type="NCBIfam" id="TIGR03557">
    <property type="entry name" value="F420_G6P_family"/>
    <property type="match status" value="1"/>
</dbReference>
<dbReference type="NCBIfam" id="TIGR03885">
    <property type="entry name" value="flavin_revert"/>
    <property type="match status" value="1"/>
</dbReference>
<reference evidence="3 4" key="1">
    <citation type="submission" date="2019-06" db="EMBL/GenBank/DDBJ databases">
        <title>Sequencing the genomes of 1000 actinobacteria strains.</title>
        <authorList>
            <person name="Klenk H.-P."/>
        </authorList>
    </citation>
    <scope>NUCLEOTIDE SEQUENCE [LARGE SCALE GENOMIC DNA]</scope>
    <source>
        <strain evidence="3 4">DSM 105492</strain>
    </source>
</reference>
<evidence type="ECO:0000313" key="3">
    <source>
        <dbReference type="EMBL" id="TQM19671.1"/>
    </source>
</evidence>
<dbReference type="GO" id="GO:0016705">
    <property type="term" value="F:oxidoreductase activity, acting on paired donors, with incorporation or reduction of molecular oxygen"/>
    <property type="evidence" value="ECO:0007669"/>
    <property type="project" value="InterPro"/>
</dbReference>
<name>A0A543EDL9_9MICO</name>
<accession>A0A543EDL9</accession>
<dbReference type="OrthoDB" id="180193at2"/>
<proteinExistence type="predicted"/>
<sequence length="321" mass="34781">MVFVGFHASHEQIPPSALLEDVRRAEAAGFDGAMCSDHLAPWNPRQGESGFAFSWLGAALARTEFSIGMVNAPGQRYHPVIVAQALATLEEMFPGRFWAALGSGEAMNEHVTGEPWPPKRVRNARLAESVDVIRRLFAGEEVSHDGLVTVHRARLWTRPAAPPPLLATAVSAETAGWAALWADGLTTVAQAPDALERVVDAYRSQDGTGPCVLQVHVSLADTDAAAYAIAKDQWRNGLVTPPLAWDLEQPEDFDAAVGEVDEEKLRDAVLIESDPAVLAERIAALARIGFDRVYVHHVGHDQDEFLDAAARGILPRLAEAR</sequence>
<dbReference type="InterPro" id="IPR019945">
    <property type="entry name" value="F420_G6P_DH-rel"/>
</dbReference>
<dbReference type="PANTHER" id="PTHR43244:SF1">
    <property type="entry name" value="5,10-METHYLENETETRAHYDROMETHANOPTERIN REDUCTASE"/>
    <property type="match status" value="1"/>
</dbReference>
<dbReference type="PANTHER" id="PTHR43244">
    <property type="match status" value="1"/>
</dbReference>
<dbReference type="SUPFAM" id="SSF51679">
    <property type="entry name" value="Bacterial luciferase-like"/>
    <property type="match status" value="1"/>
</dbReference>